<dbReference type="FunFam" id="1.50.40.10:FF:000049">
    <property type="entry name" value="Solute carrier family 25 member 45"/>
    <property type="match status" value="1"/>
</dbReference>
<keyword evidence="4 10" id="KW-0812">Transmembrane</keyword>
<keyword evidence="3 11" id="KW-0813">Transport</keyword>
<feature type="repeat" description="Solcar" evidence="10">
    <location>
        <begin position="58"/>
        <end position="138"/>
    </location>
</feature>
<reference evidence="12" key="2">
    <citation type="submission" date="2021-03" db="UniProtKB">
        <authorList>
            <consortium name="Ensembl"/>
        </authorList>
    </citation>
    <scope>IDENTIFICATION</scope>
</reference>
<reference evidence="12" key="1">
    <citation type="journal article" date="2010" name="Science">
        <title>The genome of the Western clawed frog Xenopus tropicalis.</title>
        <authorList>
            <person name="Hellsten U."/>
            <person name="Harland R.M."/>
            <person name="Gilchrist M.J."/>
            <person name="Hendrix D."/>
            <person name="Jurka J."/>
            <person name="Kapitonov V."/>
            <person name="Ovcharenko I."/>
            <person name="Putnam N.H."/>
            <person name="Shu S."/>
            <person name="Taher L."/>
            <person name="Blitz I.L."/>
            <person name="Blumberg B."/>
            <person name="Dichmann D.S."/>
            <person name="Dubchak I."/>
            <person name="Amaya E."/>
            <person name="Detter J.C."/>
            <person name="Fletcher R."/>
            <person name="Gerhard D.S."/>
            <person name="Goodstein D."/>
            <person name="Graves T."/>
            <person name="Grigoriev I.V."/>
            <person name="Grimwood J."/>
            <person name="Kawashima T."/>
            <person name="Lindquist E."/>
            <person name="Lucas S.M."/>
            <person name="Mead P.E."/>
            <person name="Mitros T."/>
            <person name="Ogino H."/>
            <person name="Ohta Y."/>
            <person name="Poliakov A.V."/>
            <person name="Pollet N."/>
            <person name="Robert J."/>
            <person name="Salamov A."/>
            <person name="Sater A.K."/>
            <person name="Schmutz J."/>
            <person name="Terry A."/>
            <person name="Vize P.D."/>
            <person name="Warren W.C."/>
            <person name="Wells D."/>
            <person name="Wills A."/>
            <person name="Wilson R.K."/>
            <person name="Zimmerman L.B."/>
            <person name="Zorn A.M."/>
            <person name="Grainger R."/>
            <person name="Grammer T."/>
            <person name="Khokha M.K."/>
            <person name="Richardson P.M."/>
            <person name="Rokhsar D.S."/>
        </authorList>
    </citation>
    <scope>NUCLEOTIDE SEQUENCE [LARGE SCALE GENOMIC DNA]</scope>
    <source>
        <strain evidence="12">Nigerian</strain>
    </source>
</reference>
<keyword evidence="6" id="KW-0999">Mitochondrion inner membrane</keyword>
<dbReference type="SUPFAM" id="SSF103506">
    <property type="entry name" value="Mitochondrial carrier"/>
    <property type="match status" value="1"/>
</dbReference>
<evidence type="ECO:0000313" key="12">
    <source>
        <dbReference type="Ensembl" id="ENSXETP00000102969"/>
    </source>
</evidence>
<evidence type="ECO:0000256" key="3">
    <source>
        <dbReference type="ARBA" id="ARBA00022448"/>
    </source>
</evidence>
<sequence length="345" mass="38342">MLELVLAGSGRGKGEEVLLSPAVFHSLCDLSLWMSFAQRGEGEGKEGKERKEGGAARKDELEEICCLSLICLLLNSLQDGFQVRLQTQSRYRGILDCVIQTYRNETIFGFFKGMSFPVGSVAISNSLAFGSYSNALLYLSDQEIKNWKNPPHNCHVFMAGCFSGIVQLSFSAPVDLVKVRLQNQTESFGNQARPGHLQARYQGPVHCAVCIFREEGIFGLYRGCLALALRDIPSMGLYFLTYEVLCKWMTKSLDEPSAWTMLFAGGCAGTVGWAFANPMDVIKARLQMDGMHGVQYLGMLDCIRKSIRQEGVKVFLKGLTINSLRAFPVNAVTFLSYEMLLKAFR</sequence>
<evidence type="ECO:0000256" key="10">
    <source>
        <dbReference type="PROSITE-ProRule" id="PRU00282"/>
    </source>
</evidence>
<keyword evidence="9 10" id="KW-0472">Membrane</keyword>
<dbReference type="Gene3D" id="1.50.40.10">
    <property type="entry name" value="Mitochondrial carrier domain"/>
    <property type="match status" value="1"/>
</dbReference>
<dbReference type="InterPro" id="IPR023395">
    <property type="entry name" value="MCP_dom_sf"/>
</dbReference>
<evidence type="ECO:0000256" key="7">
    <source>
        <dbReference type="ARBA" id="ARBA00022989"/>
    </source>
</evidence>
<dbReference type="PANTHER" id="PTHR45624">
    <property type="entry name" value="MITOCHONDRIAL BASIC AMINO ACIDS TRANSPORTER-RELATED"/>
    <property type="match status" value="1"/>
</dbReference>
<dbReference type="GeneTree" id="ENSGT00940000161002"/>
<evidence type="ECO:0000256" key="1">
    <source>
        <dbReference type="ARBA" id="ARBA00004448"/>
    </source>
</evidence>
<evidence type="ECO:0000256" key="8">
    <source>
        <dbReference type="ARBA" id="ARBA00023128"/>
    </source>
</evidence>
<evidence type="ECO:0000256" key="2">
    <source>
        <dbReference type="ARBA" id="ARBA00006375"/>
    </source>
</evidence>
<keyword evidence="8" id="KW-0496">Mitochondrion</keyword>
<name>A0A803J569_XENTR</name>
<dbReference type="AlphaFoldDB" id="A0A803J569"/>
<dbReference type="InterPro" id="IPR018108">
    <property type="entry name" value="MCP_transmembrane"/>
</dbReference>
<evidence type="ECO:0000256" key="4">
    <source>
        <dbReference type="ARBA" id="ARBA00022692"/>
    </source>
</evidence>
<gene>
    <name evidence="12" type="primary">slc25a45</name>
</gene>
<protein>
    <submittedName>
        <fullName evidence="12">Solute carrier family 25 member 45</fullName>
    </submittedName>
</protein>
<feature type="repeat" description="Solcar" evidence="10">
    <location>
        <begin position="151"/>
        <end position="248"/>
    </location>
</feature>
<comment type="subcellular location">
    <subcellularLocation>
        <location evidence="1">Mitochondrion inner membrane</location>
        <topology evidence="1">Multi-pass membrane protein</topology>
    </subcellularLocation>
</comment>
<dbReference type="GO" id="GO:0005743">
    <property type="term" value="C:mitochondrial inner membrane"/>
    <property type="evidence" value="ECO:0007669"/>
    <property type="project" value="UniProtKB-SubCell"/>
</dbReference>
<dbReference type="Xenbase" id="XB-GENE-1006763">
    <property type="gene designation" value="slc25a45"/>
</dbReference>
<organism evidence="12">
    <name type="scientific">Xenopus tropicalis</name>
    <name type="common">Western clawed frog</name>
    <name type="synonym">Silurana tropicalis</name>
    <dbReference type="NCBI Taxonomy" id="8364"/>
    <lineage>
        <taxon>Eukaryota</taxon>
        <taxon>Metazoa</taxon>
        <taxon>Chordata</taxon>
        <taxon>Craniata</taxon>
        <taxon>Vertebrata</taxon>
        <taxon>Euteleostomi</taxon>
        <taxon>Amphibia</taxon>
        <taxon>Batrachia</taxon>
        <taxon>Anura</taxon>
        <taxon>Pipoidea</taxon>
        <taxon>Pipidae</taxon>
        <taxon>Xenopodinae</taxon>
        <taxon>Xenopus</taxon>
        <taxon>Silurana</taxon>
    </lineage>
</organism>
<evidence type="ECO:0000256" key="11">
    <source>
        <dbReference type="RuleBase" id="RU000488"/>
    </source>
</evidence>
<accession>A0A803J569</accession>
<dbReference type="PROSITE" id="PS50920">
    <property type="entry name" value="SOLCAR"/>
    <property type="match status" value="3"/>
</dbReference>
<keyword evidence="5" id="KW-0677">Repeat</keyword>
<keyword evidence="7" id="KW-1133">Transmembrane helix</keyword>
<dbReference type="InParanoid" id="A0A803J569"/>
<comment type="similarity">
    <text evidence="2 11">Belongs to the mitochondrial carrier (TC 2.A.29) family.</text>
</comment>
<evidence type="ECO:0000256" key="9">
    <source>
        <dbReference type="ARBA" id="ARBA00023136"/>
    </source>
</evidence>
<evidence type="ECO:0000256" key="6">
    <source>
        <dbReference type="ARBA" id="ARBA00022792"/>
    </source>
</evidence>
<proteinExistence type="inferred from homology"/>
<dbReference type="Pfam" id="PF00153">
    <property type="entry name" value="Mito_carr"/>
    <property type="match status" value="3"/>
</dbReference>
<evidence type="ECO:0000256" key="5">
    <source>
        <dbReference type="ARBA" id="ARBA00022737"/>
    </source>
</evidence>
<feature type="repeat" description="Solcar" evidence="10">
    <location>
        <begin position="256"/>
        <end position="343"/>
    </location>
</feature>
<dbReference type="Ensembl" id="ENSXETT00000110581">
    <property type="protein sequence ID" value="ENSXETP00000102969"/>
    <property type="gene ID" value="ENSXETG00000006053"/>
</dbReference>
<dbReference type="Bgee" id="ENSXETG00000006053">
    <property type="expression patterns" value="Expressed in mesonephros and 7 other cell types or tissues"/>
</dbReference>
<dbReference type="InterPro" id="IPR050567">
    <property type="entry name" value="Mitochondrial_Carrier"/>
</dbReference>
<dbReference type="PANTHER" id="PTHR45624:SF6">
    <property type="entry name" value="SOLUTE CARRIER FAMILY 25 MEMBER 45"/>
    <property type="match status" value="1"/>
</dbReference>
<dbReference type="FunCoup" id="A0A803J569">
    <property type="interactions" value="362"/>
</dbReference>